<gene>
    <name evidence="2" type="ORF">AAG570_012938</name>
</gene>
<dbReference type="CDD" id="cd23958">
    <property type="entry name" value="SCC2"/>
    <property type="match status" value="1"/>
</dbReference>
<dbReference type="AlphaFoldDB" id="A0ABD0YFB9"/>
<keyword evidence="3" id="KW-1185">Reference proteome</keyword>
<dbReference type="Proteomes" id="UP001558652">
    <property type="component" value="Unassembled WGS sequence"/>
</dbReference>
<dbReference type="InterPro" id="IPR016024">
    <property type="entry name" value="ARM-type_fold"/>
</dbReference>
<comment type="caution">
    <text evidence="2">The sequence shown here is derived from an EMBL/GenBank/DDBJ whole genome shotgun (WGS) entry which is preliminary data.</text>
</comment>
<evidence type="ECO:0000313" key="2">
    <source>
        <dbReference type="EMBL" id="KAL1129995.1"/>
    </source>
</evidence>
<reference evidence="2 3" key="1">
    <citation type="submission" date="2024-07" db="EMBL/GenBank/DDBJ databases">
        <title>Chromosome-level genome assembly of the water stick insect Ranatra chinensis (Heteroptera: Nepidae).</title>
        <authorList>
            <person name="Liu X."/>
        </authorList>
    </citation>
    <scope>NUCLEOTIDE SEQUENCE [LARGE SCALE GENOMIC DNA]</scope>
    <source>
        <strain evidence="2">Cailab_2021Rc</strain>
        <tissue evidence="2">Muscle</tissue>
    </source>
</reference>
<proteinExistence type="predicted"/>
<accession>A0ABD0YFB9</accession>
<dbReference type="Pfam" id="PF12765">
    <property type="entry name" value="Cohesin_HEAT"/>
    <property type="match status" value="1"/>
</dbReference>
<protein>
    <recommendedName>
        <fullName evidence="4">Nipped-B protein</fullName>
    </recommendedName>
</protein>
<dbReference type="PANTHER" id="PTHR21704">
    <property type="entry name" value="NIPPED-B-LIKE PROTEIN DELANGIN SCC2-RELATED"/>
    <property type="match status" value="1"/>
</dbReference>
<sequence length="1127" mass="129058">MPKTKLRKVERKLVPVLEKLSVEELMETNTYQRFNRSIEKIFEDVEDVDLTTEYVDDGDCPCEALISKYQLQDLCSEAAKLKTLGAMESIPTDRTIRLLTILEKNIRDGAKVSPISDPNDGEDERKLFMELAMERVMRAVDASLTALYILTSPSMHKQVYLEDVIDRIVIFAKYQLHNTIYPAFDPVYRIDNKDDVYIGSGRKKRGHCKEVREKSVLTLYNKLAEVVSLLAELLDIQRLTDNAVLHASSMGISPFFVEGVSDLQLSALKLVTTIFTKYEKHRKLLLDDILASMARLPSSKRSLRSYRLSSEEYIQMLTALVLQLVHCMVVLPCNLELKQQDSSVSFTSLLMDPDVVIVNKFKAARTTASNFLYVFLAKCSSKSEEIDYRPLFENFVQDLLTTVNKPEWPAAELMLSVLGNLLVNNFVNKSLEMSLRVASLDYLGVVAARLRKDAVTSQLKLSTIDQIINEIKVEEIKDEEGNFKGEITAVENDEERTQFLQRVLLDYLAMRGQTEPALSHARHFYIAQWYQDNCISNLSVVSQPKKQLKRKKKSRKKTDVFVGSSDESSSTEEENEIKEKAKDVDPIESFRQLESRKKFLLSKIRPFEDAVSADGSRTHILQTYIDYDSAELVARYLASKRPFSQSFDTYLKHILKVLTETSVLIRTKAMKCLTSIVEVDPGVLGLKEMQLGVSHSFLDHSTSVREAAVDLVGKFILSRPELITKYYDMLSARILDTGVSVRKRVIKILKDVCIECPDFPKIPEICVKIIRRVNDEDGIRKLVLEVFQNMWFTPVRERPMLDSDSLVRKVMNITDVVAASNDISIEWFEQLLLSLFKPREEKDDSSKTSTEVPRSILVACQQIVDCLVETVLRLDGIGGNSHRLVSCLLMLYLFAKIRPQLLVHHATTLQPYLSLKCQTHGDYQMISCVARTLELVVPLIEHPSEMFLARLEEDSVKLMMQQDPSVVLSCVSCLGSVVNNVTRNFALIRDCLKKYHGFLLTYKQWVESGHSQEALHHYRPPFRRSLFVVGLLLRFFDFTDKEVLGDHLPITIRDDVFITFSFFLHHDEDSQLYTLKAIGNMCIRHYDLMLGMELKTLYHKLLKDDNASLPMKVQVCFTFYLSEKMYQ</sequence>
<dbReference type="InterPro" id="IPR011989">
    <property type="entry name" value="ARM-like"/>
</dbReference>
<dbReference type="InterPro" id="IPR026003">
    <property type="entry name" value="Cohesin_HEAT"/>
</dbReference>
<evidence type="ECO:0000256" key="1">
    <source>
        <dbReference type="SAM" id="MobiDB-lite"/>
    </source>
</evidence>
<dbReference type="InterPro" id="IPR033031">
    <property type="entry name" value="Scc2/Nipped-B"/>
</dbReference>
<feature type="region of interest" description="Disordered" evidence="1">
    <location>
        <begin position="559"/>
        <end position="581"/>
    </location>
</feature>
<evidence type="ECO:0008006" key="4">
    <source>
        <dbReference type="Google" id="ProtNLM"/>
    </source>
</evidence>
<dbReference type="PANTHER" id="PTHR21704:SF18">
    <property type="entry name" value="NIPPED-B-LIKE PROTEIN"/>
    <property type="match status" value="1"/>
</dbReference>
<dbReference type="Gene3D" id="1.25.10.10">
    <property type="entry name" value="Leucine-rich Repeat Variant"/>
    <property type="match status" value="1"/>
</dbReference>
<dbReference type="SUPFAM" id="SSF48371">
    <property type="entry name" value="ARM repeat"/>
    <property type="match status" value="1"/>
</dbReference>
<dbReference type="EMBL" id="JBFDAA010000008">
    <property type="protein sequence ID" value="KAL1129995.1"/>
    <property type="molecule type" value="Genomic_DNA"/>
</dbReference>
<organism evidence="2 3">
    <name type="scientific">Ranatra chinensis</name>
    <dbReference type="NCBI Taxonomy" id="642074"/>
    <lineage>
        <taxon>Eukaryota</taxon>
        <taxon>Metazoa</taxon>
        <taxon>Ecdysozoa</taxon>
        <taxon>Arthropoda</taxon>
        <taxon>Hexapoda</taxon>
        <taxon>Insecta</taxon>
        <taxon>Pterygota</taxon>
        <taxon>Neoptera</taxon>
        <taxon>Paraneoptera</taxon>
        <taxon>Hemiptera</taxon>
        <taxon>Heteroptera</taxon>
        <taxon>Panheteroptera</taxon>
        <taxon>Nepomorpha</taxon>
        <taxon>Nepidae</taxon>
        <taxon>Ranatrinae</taxon>
        <taxon>Ranatra</taxon>
    </lineage>
</organism>
<name>A0ABD0YFB9_9HEMI</name>
<evidence type="ECO:0000313" key="3">
    <source>
        <dbReference type="Proteomes" id="UP001558652"/>
    </source>
</evidence>